<dbReference type="RefSeq" id="XP_035689505.1">
    <property type="nucleotide sequence ID" value="XM_035833612.1"/>
</dbReference>
<dbReference type="GO" id="GO:0031902">
    <property type="term" value="C:late endosome membrane"/>
    <property type="evidence" value="ECO:0007669"/>
    <property type="project" value="UniProtKB-SubCell"/>
</dbReference>
<dbReference type="GO" id="GO:0005765">
    <property type="term" value="C:lysosomal membrane"/>
    <property type="evidence" value="ECO:0007669"/>
    <property type="project" value="UniProtKB-SubCell"/>
</dbReference>
<comment type="similarity">
    <text evidence="3">Belongs to the VOPP1/ECOP family.</text>
</comment>
<organism evidence="19 20">
    <name type="scientific">Branchiostoma floridae</name>
    <name type="common">Florida lancelet</name>
    <name type="synonym">Amphioxus</name>
    <dbReference type="NCBI Taxonomy" id="7739"/>
    <lineage>
        <taxon>Eukaryota</taxon>
        <taxon>Metazoa</taxon>
        <taxon>Chordata</taxon>
        <taxon>Cephalochordata</taxon>
        <taxon>Leptocardii</taxon>
        <taxon>Amphioxiformes</taxon>
        <taxon>Branchiostomatidae</taxon>
        <taxon>Branchiostoma</taxon>
    </lineage>
</organism>
<dbReference type="InterPro" id="IPR026229">
    <property type="entry name" value="VOPP1"/>
</dbReference>
<evidence type="ECO:0000256" key="2">
    <source>
        <dbReference type="ARBA" id="ARBA00004363"/>
    </source>
</evidence>
<evidence type="ECO:0000256" key="3">
    <source>
        <dbReference type="ARBA" id="ARBA00006655"/>
    </source>
</evidence>
<keyword evidence="12" id="KW-0968">Cytoplasmic vesicle</keyword>
<keyword evidence="7 17" id="KW-1133">Transmembrane helix</keyword>
<gene>
    <name evidence="20" type="primary">LOC118424817</name>
</gene>
<keyword evidence="5 18" id="KW-0732">Signal</keyword>
<evidence type="ECO:0000256" key="13">
    <source>
        <dbReference type="ARBA" id="ARBA00035628"/>
    </source>
</evidence>
<protein>
    <recommendedName>
        <fullName evidence="14">WW domain binding protein VOPP1</fullName>
    </recommendedName>
    <alternativeName>
        <fullName evidence="15">Vesicular, overexpressed in cancer, prosurvival protein 1</fullName>
    </alternativeName>
</protein>
<evidence type="ECO:0000256" key="15">
    <source>
        <dbReference type="ARBA" id="ARBA00035715"/>
    </source>
</evidence>
<proteinExistence type="inferred from homology"/>
<evidence type="ECO:0000256" key="4">
    <source>
        <dbReference type="ARBA" id="ARBA00022692"/>
    </source>
</evidence>
<keyword evidence="9 17" id="KW-0472">Membrane</keyword>
<keyword evidence="19" id="KW-1185">Reference proteome</keyword>
<feature type="transmembrane region" description="Helical" evidence="17">
    <location>
        <begin position="71"/>
        <end position="91"/>
    </location>
</feature>
<sequence>MSRWYGVLLTILVVLLNEVSSAAEYCTGYGHYCESSCFSSKQCRQGQFCCRYMCCQLSLFSYYYTHVWDVWYLWFVVIFVMMACCGGCGYYRRRQHLLQQSRMSSGGAIVYAGALPGEHMSSQTSQHGALQTQLPEAAAPPPYSEVTTKPDVYPLAPDSFQYGPAYPPPYPVYGASPYPPPYTPSTDATPRQAEGPESETNTTAVPGAAGATPIPNNPNMDSSATAVAMPTSVTAGNPSTVAMPTIPPGNREEHRH</sequence>
<evidence type="ECO:0000256" key="6">
    <source>
        <dbReference type="ARBA" id="ARBA00022753"/>
    </source>
</evidence>
<evidence type="ECO:0000313" key="19">
    <source>
        <dbReference type="Proteomes" id="UP000001554"/>
    </source>
</evidence>
<evidence type="ECO:0000256" key="7">
    <source>
        <dbReference type="ARBA" id="ARBA00022989"/>
    </source>
</evidence>
<dbReference type="AlphaFoldDB" id="A0A9J7LWG2"/>
<evidence type="ECO:0000256" key="10">
    <source>
        <dbReference type="ARBA" id="ARBA00023163"/>
    </source>
</evidence>
<reference evidence="19" key="1">
    <citation type="journal article" date="2020" name="Nat. Ecol. Evol.">
        <title>Deeply conserved synteny resolves early events in vertebrate evolution.</title>
        <authorList>
            <person name="Simakov O."/>
            <person name="Marletaz F."/>
            <person name="Yue J.X."/>
            <person name="O'Connell B."/>
            <person name="Jenkins J."/>
            <person name="Brandt A."/>
            <person name="Calef R."/>
            <person name="Tung C.H."/>
            <person name="Huang T.K."/>
            <person name="Schmutz J."/>
            <person name="Satoh N."/>
            <person name="Yu J.K."/>
            <person name="Putnam N.H."/>
            <person name="Green R.E."/>
            <person name="Rokhsar D.S."/>
        </authorList>
    </citation>
    <scope>NUCLEOTIDE SEQUENCE [LARGE SCALE GENOMIC DNA]</scope>
    <source>
        <strain evidence="19">S238N-H82</strain>
    </source>
</reference>
<accession>A0A9J7LWG2</accession>
<dbReference type="GO" id="GO:0031090">
    <property type="term" value="C:organelle membrane"/>
    <property type="evidence" value="ECO:0000318"/>
    <property type="project" value="GO_Central"/>
</dbReference>
<keyword evidence="11" id="KW-0458">Lysosome</keyword>
<feature type="signal peptide" evidence="18">
    <location>
        <begin position="1"/>
        <end position="22"/>
    </location>
</feature>
<feature type="region of interest" description="Disordered" evidence="16">
    <location>
        <begin position="176"/>
        <end position="256"/>
    </location>
</feature>
<evidence type="ECO:0000256" key="5">
    <source>
        <dbReference type="ARBA" id="ARBA00022729"/>
    </source>
</evidence>
<dbReference type="KEGG" id="bfo:118424817"/>
<evidence type="ECO:0000256" key="18">
    <source>
        <dbReference type="SAM" id="SignalP"/>
    </source>
</evidence>
<evidence type="ECO:0000256" key="1">
    <source>
        <dbReference type="ARBA" id="ARBA00004358"/>
    </source>
</evidence>
<evidence type="ECO:0000256" key="11">
    <source>
        <dbReference type="ARBA" id="ARBA00023228"/>
    </source>
</evidence>
<dbReference type="OrthoDB" id="6629737at2759"/>
<dbReference type="Proteomes" id="UP000001554">
    <property type="component" value="Chromosome 10"/>
</dbReference>
<evidence type="ECO:0000313" key="20">
    <source>
        <dbReference type="RefSeq" id="XP_035689505.1"/>
    </source>
</evidence>
<keyword evidence="6" id="KW-0967">Endosome</keyword>
<feature type="chain" id="PRO_5039930335" description="WW domain binding protein VOPP1" evidence="18">
    <location>
        <begin position="23"/>
        <end position="256"/>
    </location>
</feature>
<dbReference type="GeneID" id="118424817"/>
<evidence type="ECO:0000256" key="9">
    <source>
        <dbReference type="ARBA" id="ARBA00023136"/>
    </source>
</evidence>
<evidence type="ECO:0000256" key="8">
    <source>
        <dbReference type="ARBA" id="ARBA00023015"/>
    </source>
</evidence>
<keyword evidence="8" id="KW-0805">Transcription regulation</keyword>
<evidence type="ECO:0000256" key="16">
    <source>
        <dbReference type="SAM" id="MobiDB-lite"/>
    </source>
</evidence>
<dbReference type="PANTHER" id="PTHR14971:SF2">
    <property type="entry name" value="VESICULAR, OVEREXPRESSED IN CANCER, PROSURVIVAL PROTEIN 1"/>
    <property type="match status" value="1"/>
</dbReference>
<evidence type="ECO:0000256" key="12">
    <source>
        <dbReference type="ARBA" id="ARBA00023329"/>
    </source>
</evidence>
<name>A0A9J7LWG2_BRAFL</name>
<evidence type="ECO:0000256" key="14">
    <source>
        <dbReference type="ARBA" id="ARBA00035708"/>
    </source>
</evidence>
<evidence type="ECO:0000256" key="17">
    <source>
        <dbReference type="SAM" id="Phobius"/>
    </source>
</evidence>
<dbReference type="PANTHER" id="PTHR14971">
    <property type="entry name" value="VESICULAR, OVEREXPRESSED IN CANCER, PROSURVIVAL PROTEIN 1"/>
    <property type="match status" value="1"/>
</dbReference>
<feature type="compositionally biased region" description="Low complexity" evidence="16">
    <location>
        <begin position="200"/>
        <end position="213"/>
    </location>
</feature>
<comment type="subcellular location">
    <subcellularLocation>
        <location evidence="1">Cytoplasmic vesicle membrane</location>
        <topology evidence="1">Single-pass type I membrane protein</topology>
    </subcellularLocation>
    <subcellularLocation>
        <location evidence="13">Late endosome membrane</location>
        <topology evidence="13">Single-pass membrane protein</topology>
    </subcellularLocation>
    <subcellularLocation>
        <location evidence="2">Lysosome membrane</location>
        <topology evidence="2">Single-pass membrane protein</topology>
    </subcellularLocation>
</comment>
<reference evidence="20" key="2">
    <citation type="submission" date="2025-08" db="UniProtKB">
        <authorList>
            <consortium name="RefSeq"/>
        </authorList>
    </citation>
    <scope>IDENTIFICATION</scope>
    <source>
        <strain evidence="20">S238N-H82</strain>
        <tissue evidence="20">Testes</tissue>
    </source>
</reference>
<keyword evidence="10" id="KW-0804">Transcription</keyword>
<feature type="compositionally biased region" description="Polar residues" evidence="16">
    <location>
        <begin position="217"/>
        <end position="242"/>
    </location>
</feature>
<keyword evidence="4 17" id="KW-0812">Transmembrane</keyword>